<sequence length="204" mass="22632">MPLYKLGKDYHKSAYSNHRKDNGNVDQTNGNDGKEIAYSEFQGLTSYDSTCELIGHVAALEGPKIVGAKRLLQFKIYLANDNGEKLKEEEPKEAEPIIPLSTFQDLTFMSTEDVLVRGFVNLEIALLKKKESWNDTLVGSITDGEYKLDVKVLGVSKDLEIPKYSSVEISGCLQAYLGGFGDTVKARTIDGCFSVVSPYKVRSY</sequence>
<evidence type="ECO:0000313" key="2">
    <source>
        <dbReference type="Proteomes" id="UP000826195"/>
    </source>
</evidence>
<reference evidence="1 2" key="1">
    <citation type="journal article" date="2021" name="J. Hered.">
        <title>A chromosome-level genome assembly of the parasitoid wasp, Cotesia glomerata (Hymenoptera: Braconidae).</title>
        <authorList>
            <person name="Pinto B.J."/>
            <person name="Weis J.J."/>
            <person name="Gamble T."/>
            <person name="Ode P.J."/>
            <person name="Paul R."/>
            <person name="Zaspel J.M."/>
        </authorList>
    </citation>
    <scope>NUCLEOTIDE SEQUENCE [LARGE SCALE GENOMIC DNA]</scope>
    <source>
        <strain evidence="1">CgM1</strain>
    </source>
</reference>
<proteinExistence type="predicted"/>
<dbReference type="EMBL" id="JAHXZJ010000001">
    <property type="protein sequence ID" value="KAH0567859.1"/>
    <property type="molecule type" value="Genomic_DNA"/>
</dbReference>
<protein>
    <submittedName>
        <fullName evidence="1">Uncharacterized protein</fullName>
    </submittedName>
</protein>
<accession>A0AAV7ISR6</accession>
<gene>
    <name evidence="1" type="ORF">KQX54_015229</name>
</gene>
<dbReference type="AlphaFoldDB" id="A0AAV7ISR6"/>
<keyword evidence="2" id="KW-1185">Reference proteome</keyword>
<comment type="caution">
    <text evidence="1">The sequence shown here is derived from an EMBL/GenBank/DDBJ whole genome shotgun (WGS) entry which is preliminary data.</text>
</comment>
<organism evidence="1 2">
    <name type="scientific">Cotesia glomerata</name>
    <name type="common">Lepidopteran parasitic wasp</name>
    <name type="synonym">Apanteles glomeratus</name>
    <dbReference type="NCBI Taxonomy" id="32391"/>
    <lineage>
        <taxon>Eukaryota</taxon>
        <taxon>Metazoa</taxon>
        <taxon>Ecdysozoa</taxon>
        <taxon>Arthropoda</taxon>
        <taxon>Hexapoda</taxon>
        <taxon>Insecta</taxon>
        <taxon>Pterygota</taxon>
        <taxon>Neoptera</taxon>
        <taxon>Endopterygota</taxon>
        <taxon>Hymenoptera</taxon>
        <taxon>Apocrita</taxon>
        <taxon>Ichneumonoidea</taxon>
        <taxon>Braconidae</taxon>
        <taxon>Microgastrinae</taxon>
        <taxon>Cotesia</taxon>
    </lineage>
</organism>
<evidence type="ECO:0000313" key="1">
    <source>
        <dbReference type="EMBL" id="KAH0567859.1"/>
    </source>
</evidence>
<name>A0AAV7ISR6_COTGL</name>
<dbReference type="Proteomes" id="UP000826195">
    <property type="component" value="Unassembled WGS sequence"/>
</dbReference>